<keyword evidence="5 6" id="KW-0472">Membrane</keyword>
<evidence type="ECO:0000256" key="2">
    <source>
        <dbReference type="ARBA" id="ARBA00009142"/>
    </source>
</evidence>
<dbReference type="PANTHER" id="PTHR43701">
    <property type="entry name" value="MEMBRANE TRANSPORTER PROTEIN MJ0441-RELATED"/>
    <property type="match status" value="1"/>
</dbReference>
<dbReference type="GO" id="GO:0005886">
    <property type="term" value="C:plasma membrane"/>
    <property type="evidence" value="ECO:0007669"/>
    <property type="project" value="UniProtKB-SubCell"/>
</dbReference>
<feature type="transmembrane region" description="Helical" evidence="6">
    <location>
        <begin position="104"/>
        <end position="124"/>
    </location>
</feature>
<evidence type="ECO:0000256" key="3">
    <source>
        <dbReference type="ARBA" id="ARBA00022692"/>
    </source>
</evidence>
<comment type="similarity">
    <text evidence="2 6">Belongs to the 4-toluene sulfonate uptake permease (TSUP) (TC 2.A.102) family.</text>
</comment>
<keyword evidence="6" id="KW-1003">Cell membrane</keyword>
<evidence type="ECO:0000256" key="4">
    <source>
        <dbReference type="ARBA" id="ARBA00022989"/>
    </source>
</evidence>
<keyword evidence="4 6" id="KW-1133">Transmembrane helix</keyword>
<feature type="transmembrane region" description="Helical" evidence="6">
    <location>
        <begin position="136"/>
        <end position="156"/>
    </location>
</feature>
<feature type="transmembrane region" description="Helical" evidence="6">
    <location>
        <begin position="5"/>
        <end position="28"/>
    </location>
</feature>
<dbReference type="AlphaFoldDB" id="R3TLK8"/>
<gene>
    <name evidence="7" type="ORF">UC3_02711</name>
</gene>
<feature type="transmembrane region" description="Helical" evidence="6">
    <location>
        <begin position="69"/>
        <end position="92"/>
    </location>
</feature>
<proteinExistence type="inferred from homology"/>
<dbReference type="InterPro" id="IPR002781">
    <property type="entry name" value="TM_pro_TauE-like"/>
</dbReference>
<dbReference type="eggNOG" id="COG0730">
    <property type="taxonomic scope" value="Bacteria"/>
</dbReference>
<dbReference type="EMBL" id="AJAT01000017">
    <property type="protein sequence ID" value="EOL42359.1"/>
    <property type="molecule type" value="Genomic_DNA"/>
</dbReference>
<feature type="transmembrane region" description="Helical" evidence="6">
    <location>
        <begin position="162"/>
        <end position="186"/>
    </location>
</feature>
<keyword evidence="3 6" id="KW-0812">Transmembrane</keyword>
<evidence type="ECO:0000256" key="5">
    <source>
        <dbReference type="ARBA" id="ARBA00023136"/>
    </source>
</evidence>
<dbReference type="Pfam" id="PF01925">
    <property type="entry name" value="TauE"/>
    <property type="match status" value="1"/>
</dbReference>
<sequence>MIYFLYFFVIIFANTLGAISGMGGGVIIKPLLDLIGAHSVAAVSFYSSVAVFTMSIVSTARQMRQGISLKLPLVLWISIGALVGGMIGNVAFEALYQFVPTESYVQLIQIILTIITLLFAFFATKFDWAPFGLRHVFWYLFCGLILGFFASLLGIGGGPINVALLMLFFGMPIKEATVYSICTIFFSQLSKLLTITVTTGFERYDLTILYVIIPAAILGGLIGARFSHVLSPKKVTIVFQLVILIVLAINIYNGFIILFH</sequence>
<evidence type="ECO:0000256" key="1">
    <source>
        <dbReference type="ARBA" id="ARBA00004141"/>
    </source>
</evidence>
<dbReference type="OrthoDB" id="3181470at2"/>
<dbReference type="PANTHER" id="PTHR43701:SF2">
    <property type="entry name" value="MEMBRANE TRANSPORTER PROTEIN YJNA-RELATED"/>
    <property type="match status" value="1"/>
</dbReference>
<dbReference type="InterPro" id="IPR051598">
    <property type="entry name" value="TSUP/Inactive_protease-like"/>
</dbReference>
<reference evidence="7 8" key="1">
    <citation type="submission" date="2013-02" db="EMBL/GenBank/DDBJ databases">
        <title>The Genome Sequence of Enterococcus phoeniculicola BAA-412.</title>
        <authorList>
            <consortium name="The Broad Institute Genome Sequencing Platform"/>
            <consortium name="The Broad Institute Genome Sequencing Center for Infectious Disease"/>
            <person name="Earl A.M."/>
            <person name="Gilmore M.S."/>
            <person name="Lebreton F."/>
            <person name="Walker B."/>
            <person name="Young S.K."/>
            <person name="Zeng Q."/>
            <person name="Gargeya S."/>
            <person name="Fitzgerald M."/>
            <person name="Haas B."/>
            <person name="Abouelleil A."/>
            <person name="Alvarado L."/>
            <person name="Arachchi H.M."/>
            <person name="Berlin A.M."/>
            <person name="Chapman S.B."/>
            <person name="Dewar J."/>
            <person name="Goldberg J."/>
            <person name="Griggs A."/>
            <person name="Gujja S."/>
            <person name="Hansen M."/>
            <person name="Howarth C."/>
            <person name="Imamovic A."/>
            <person name="Larimer J."/>
            <person name="McCowan C."/>
            <person name="Murphy C."/>
            <person name="Neiman D."/>
            <person name="Pearson M."/>
            <person name="Priest M."/>
            <person name="Roberts A."/>
            <person name="Saif S."/>
            <person name="Shea T."/>
            <person name="Sisk P."/>
            <person name="Sykes S."/>
            <person name="Wortman J."/>
            <person name="Nusbaum C."/>
            <person name="Birren B."/>
        </authorList>
    </citation>
    <scope>NUCLEOTIDE SEQUENCE [LARGE SCALE GENOMIC DNA]</scope>
    <source>
        <strain evidence="7 8">ATCC BAA-412</strain>
    </source>
</reference>
<dbReference type="Proteomes" id="UP000013785">
    <property type="component" value="Unassembled WGS sequence"/>
</dbReference>
<comment type="subcellular location">
    <subcellularLocation>
        <location evidence="6">Cell membrane</location>
        <topology evidence="6">Multi-pass membrane protein</topology>
    </subcellularLocation>
    <subcellularLocation>
        <location evidence="1">Membrane</location>
        <topology evidence="1">Multi-pass membrane protein</topology>
    </subcellularLocation>
</comment>
<feature type="transmembrane region" description="Helical" evidence="6">
    <location>
        <begin position="34"/>
        <end position="57"/>
    </location>
</feature>
<evidence type="ECO:0000313" key="8">
    <source>
        <dbReference type="Proteomes" id="UP000013785"/>
    </source>
</evidence>
<dbReference type="PATRIC" id="fig|1158610.3.peg.2693"/>
<comment type="caution">
    <text evidence="7">The sequence shown here is derived from an EMBL/GenBank/DDBJ whole genome shotgun (WGS) entry which is preliminary data.</text>
</comment>
<keyword evidence="8" id="KW-1185">Reference proteome</keyword>
<name>R3TLK8_9ENTE</name>
<accession>R3TLK8</accession>
<protein>
    <recommendedName>
        <fullName evidence="6">Probable membrane transporter protein</fullName>
    </recommendedName>
</protein>
<dbReference type="HOGENOM" id="CLU_045498_8_0_9"/>
<dbReference type="STRING" id="154621.RV11_GL001908"/>
<feature type="transmembrane region" description="Helical" evidence="6">
    <location>
        <begin position="207"/>
        <end position="226"/>
    </location>
</feature>
<feature type="transmembrane region" description="Helical" evidence="6">
    <location>
        <begin position="238"/>
        <end position="259"/>
    </location>
</feature>
<evidence type="ECO:0000256" key="6">
    <source>
        <dbReference type="RuleBase" id="RU363041"/>
    </source>
</evidence>
<evidence type="ECO:0000313" key="7">
    <source>
        <dbReference type="EMBL" id="EOL42359.1"/>
    </source>
</evidence>
<dbReference type="RefSeq" id="WP_010769346.1">
    <property type="nucleotide sequence ID" value="NZ_ASWE01000001.1"/>
</dbReference>
<organism evidence="7 8">
    <name type="scientific">Enterococcus phoeniculicola ATCC BAA-412</name>
    <dbReference type="NCBI Taxonomy" id="1158610"/>
    <lineage>
        <taxon>Bacteria</taxon>
        <taxon>Bacillati</taxon>
        <taxon>Bacillota</taxon>
        <taxon>Bacilli</taxon>
        <taxon>Lactobacillales</taxon>
        <taxon>Enterococcaceae</taxon>
        <taxon>Enterococcus</taxon>
    </lineage>
</organism>